<dbReference type="Proteomes" id="UP001230188">
    <property type="component" value="Unassembled WGS sequence"/>
</dbReference>
<feature type="domain" description="COR" evidence="2">
    <location>
        <begin position="1142"/>
        <end position="1278"/>
    </location>
</feature>
<proteinExistence type="predicted"/>
<dbReference type="PANTHER" id="PTHR47679">
    <property type="entry name" value="PROTEIN TORNADO 1"/>
    <property type="match status" value="1"/>
</dbReference>
<dbReference type="InterPro" id="IPR027417">
    <property type="entry name" value="P-loop_NTPase"/>
</dbReference>
<evidence type="ECO:0000256" key="1">
    <source>
        <dbReference type="ARBA" id="ARBA00022737"/>
    </source>
</evidence>
<evidence type="ECO:0000313" key="4">
    <source>
        <dbReference type="Proteomes" id="UP001230188"/>
    </source>
</evidence>
<dbReference type="SUPFAM" id="SSF81301">
    <property type="entry name" value="Nucleotidyltransferase"/>
    <property type="match status" value="1"/>
</dbReference>
<gene>
    <name evidence="3" type="ORF">CTAYLR_001039</name>
</gene>
<organism evidence="3 4">
    <name type="scientific">Chrysophaeum taylorii</name>
    <dbReference type="NCBI Taxonomy" id="2483200"/>
    <lineage>
        <taxon>Eukaryota</taxon>
        <taxon>Sar</taxon>
        <taxon>Stramenopiles</taxon>
        <taxon>Ochrophyta</taxon>
        <taxon>Pelagophyceae</taxon>
        <taxon>Pelagomonadales</taxon>
        <taxon>Pelagomonadaceae</taxon>
        <taxon>Chrysophaeum</taxon>
    </lineage>
</organism>
<keyword evidence="1" id="KW-0677">Repeat</keyword>
<dbReference type="EMBL" id="JAQMWT010000322">
    <property type="protein sequence ID" value="KAJ8604831.1"/>
    <property type="molecule type" value="Genomic_DNA"/>
</dbReference>
<evidence type="ECO:0000259" key="2">
    <source>
        <dbReference type="Pfam" id="PF16095"/>
    </source>
</evidence>
<reference evidence="3" key="1">
    <citation type="submission" date="2023-01" db="EMBL/GenBank/DDBJ databases">
        <title>Metagenome sequencing of chrysophaentin producing Chrysophaeum taylorii.</title>
        <authorList>
            <person name="Davison J."/>
            <person name="Bewley C."/>
        </authorList>
    </citation>
    <scope>NUCLEOTIDE SEQUENCE</scope>
    <source>
        <strain evidence="3">NIES-1699</strain>
    </source>
</reference>
<dbReference type="Gene3D" id="3.80.10.10">
    <property type="entry name" value="Ribonuclease Inhibitor"/>
    <property type="match status" value="1"/>
</dbReference>
<dbReference type="PANTHER" id="PTHR47679:SF2">
    <property type="entry name" value="C-TERMINAL OF ROC (COR) DOMAIN-CONTAINING PROTEIN"/>
    <property type="match status" value="1"/>
</dbReference>
<protein>
    <recommendedName>
        <fullName evidence="2">COR domain-containing protein</fullName>
    </recommendedName>
</protein>
<dbReference type="SUPFAM" id="SSF52047">
    <property type="entry name" value="RNI-like"/>
    <property type="match status" value="1"/>
</dbReference>
<sequence length="1503" mass="168462">MDEFASFYREVLRRGSAAWLGLELGEADIEEMVPLLAALADAQRVVWSLGRTWGELNSNGAREAMQHISRERTTNDGAEESPSVAIAFLAPLRTIEVWGTFTTELRNFDVSPHDHVLCSAFYGLTLVWVWLSKAMTNDQAYIVHKAEPKALSALARAHQRAVLDGIEGARTEVLNDQWLDRLVSAMWHAIKASLVDCPQGRQSRPSASAYRQWLVGLQESEFGIEFKKKLGYNVSQLATSWWLSPASSSIQVDSLAGSSFFSRQSSDSAPPQLVGGGQEDEDALWVGARDVIDISTTKEAIMRRLKTLYAQAPSLADVEKFFVSTEVREGGWCTATLVVFRALYVLGREHAWLKPCIEPLADPGVPTLCKLSLACCCIFDRGAGIVADVLRAGKTPIKFLDLRLNFIAGSGIGALARALVGESTILVELNVEGNLIDNFSAATLIEAAATSSSLRRLFVSDTRAFEGFEAVHRDEMWPRFSPKIPYRATIFDQIPESAAKLAAAELVCRGEHIRKPPPNDISADEIRDGRGPFKVDSRKVEDYYERLKEASGLNTTLKLGLLGLGTAGKTSLGNRLRSVQDAKTLSYCAAPEDRTVGIDIRLWQTEKVTFRIFDFAGQDAYGLTHQFFISESSLNVIVIDANRYAFDDDADGRIDCIAYELEQKFGYYNVHGLVAQLKEPIVASDRIYRECWQAICDDDNGESVEHINILLKLEDLATYVTRQENKGGRVLLTDREARQQRLKGCLDPLLQPETDPEALLASAEEAQGTLKATLSKPDSTWASRTFGRTFDKSCRNKQDATRQRTATREHLASSCRDFITAAYDPGIKSRERMEAKARFKYDGRFERVRDIARLALQCDSVVSLLRCYDYVCETFTVVAVDNRFAKPSALGWRDLNILVEVPLVGGGDRGRRRKHHHVAELQLQLTKFAMARKEAHKLYKELRERLDDVDIKTEDVDKVQHFVLDRVTNSVTDAAIFDRDIQSWIDILQNRTASSTGAKFLLVATKIDLCHDTYEKKANAMLARVKEAEDARRHAILAEIEALDVDQHKPLGSQPKRHWVTRAPTSRGVLKAVAVQRIARKRKAEFQRLLQTRPVLLDDKIYCVSANTGYGFSDLEKACVRAATTPSFFPFVGEEVPQCDLDLANRLESLQNTTPYLKWNDYRALARQCGVKDKHLNSVTTGLQRRGRLLRFAEDGDSSALADLVFTDCQWIVDVLKAVIRHDLVSLLEDDEKHALDRGIVSRDTLRRLWAPDHQDPRVLDALEDLLVKFDLVVPMMPDGYLHSGLLPLELPEALELQWEHAGPRHNDRNVSVGIRVDFPFGAPRGFFERCIVRLLKLLGATDDVICWKDGLLRIGDPWLRFERANYGSIDVIDITSRHIVDDGASFKDRALALTNAWAINNTAKFCAGELLTEWPGVIFSLKVVCPSCLRLNLPGASTWAIEEFVHADTTSTISCDVCNQKIPFDLCAPPLELVLRDVKRLRRIGAKWKEFQRQAQVHTTNE</sequence>
<dbReference type="Gene3D" id="3.30.70.1390">
    <property type="entry name" value="ROC domain from the Parkinson's disease-associated leucine-rich repeat kinase 2"/>
    <property type="match status" value="1"/>
</dbReference>
<dbReference type="SUPFAM" id="SSF52540">
    <property type="entry name" value="P-loop containing nucleoside triphosphate hydrolases"/>
    <property type="match status" value="1"/>
</dbReference>
<dbReference type="Pfam" id="PF16095">
    <property type="entry name" value="COR-A"/>
    <property type="match status" value="1"/>
</dbReference>
<evidence type="ECO:0000313" key="3">
    <source>
        <dbReference type="EMBL" id="KAJ8604831.1"/>
    </source>
</evidence>
<dbReference type="InterPro" id="IPR032675">
    <property type="entry name" value="LRR_dom_sf"/>
</dbReference>
<dbReference type="InterPro" id="IPR032171">
    <property type="entry name" value="COR-A"/>
</dbReference>
<name>A0AAD7UHH3_9STRA</name>
<comment type="caution">
    <text evidence="3">The sequence shown here is derived from an EMBL/GenBank/DDBJ whole genome shotgun (WGS) entry which is preliminary data.</text>
</comment>
<dbReference type="Pfam" id="PF08477">
    <property type="entry name" value="Roc"/>
    <property type="match status" value="1"/>
</dbReference>
<keyword evidence="4" id="KW-1185">Reference proteome</keyword>
<dbReference type="InterPro" id="IPR043519">
    <property type="entry name" value="NT_sf"/>
</dbReference>
<accession>A0AAD7UHH3</accession>